<sequence>MARLPLGTSEPEEPKKQAAYNQRLRIRPVGSNPTLYDLFQKMPPQPHKS</sequence>
<accession>A0A4R7RK63</accession>
<feature type="region of interest" description="Disordered" evidence="1">
    <location>
        <begin position="1"/>
        <end position="20"/>
    </location>
</feature>
<dbReference type="EMBL" id="SOCA01000012">
    <property type="protein sequence ID" value="TDU64086.1"/>
    <property type="molecule type" value="Genomic_DNA"/>
</dbReference>
<keyword evidence="3" id="KW-1185">Reference proteome</keyword>
<proteinExistence type="predicted"/>
<dbReference type="AlphaFoldDB" id="A0A4R7RK63"/>
<reference evidence="2 3" key="1">
    <citation type="submission" date="2019-03" db="EMBL/GenBank/DDBJ databases">
        <title>Genomic Encyclopedia of Archaeal and Bacterial Type Strains, Phase II (KMG-II): from individual species to whole genera.</title>
        <authorList>
            <person name="Goeker M."/>
        </authorList>
    </citation>
    <scope>NUCLEOTIDE SEQUENCE [LARGE SCALE GENOMIC DNA]</scope>
    <source>
        <strain evidence="2 3">ATCC 25309</strain>
    </source>
</reference>
<evidence type="ECO:0000313" key="3">
    <source>
        <dbReference type="Proteomes" id="UP000295662"/>
    </source>
</evidence>
<comment type="caution">
    <text evidence="2">The sequence shown here is derived from an EMBL/GenBank/DDBJ whole genome shotgun (WGS) entry which is preliminary data.</text>
</comment>
<gene>
    <name evidence="2" type="ORF">EI77_04270</name>
</gene>
<evidence type="ECO:0000256" key="1">
    <source>
        <dbReference type="SAM" id="MobiDB-lite"/>
    </source>
</evidence>
<dbReference type="Proteomes" id="UP000295662">
    <property type="component" value="Unassembled WGS sequence"/>
</dbReference>
<protein>
    <submittedName>
        <fullName evidence="2">Uncharacterized protein</fullName>
    </submittedName>
</protein>
<name>A0A4R7RK63_9BACT</name>
<evidence type="ECO:0000313" key="2">
    <source>
        <dbReference type="EMBL" id="TDU64086.1"/>
    </source>
</evidence>
<organism evidence="2 3">
    <name type="scientific">Prosthecobacter fusiformis</name>
    <dbReference type="NCBI Taxonomy" id="48464"/>
    <lineage>
        <taxon>Bacteria</taxon>
        <taxon>Pseudomonadati</taxon>
        <taxon>Verrucomicrobiota</taxon>
        <taxon>Verrucomicrobiia</taxon>
        <taxon>Verrucomicrobiales</taxon>
        <taxon>Verrucomicrobiaceae</taxon>
        <taxon>Prosthecobacter</taxon>
    </lineage>
</organism>